<dbReference type="GO" id="GO:0016627">
    <property type="term" value="F:oxidoreductase activity, acting on the CH-CH group of donors"/>
    <property type="evidence" value="ECO:0007669"/>
    <property type="project" value="InterPro"/>
</dbReference>
<evidence type="ECO:0000256" key="7">
    <source>
        <dbReference type="ARBA" id="ARBA00023098"/>
    </source>
</evidence>
<keyword evidence="12" id="KW-1185">Reference proteome</keyword>
<evidence type="ECO:0000256" key="2">
    <source>
        <dbReference type="ARBA" id="ARBA00007742"/>
    </source>
</evidence>
<keyword evidence="3" id="KW-0444">Lipid biosynthesis</keyword>
<dbReference type="CDD" id="cd01801">
    <property type="entry name" value="Ubl_TECR_like"/>
    <property type="match status" value="1"/>
</dbReference>
<dbReference type="InterPro" id="IPR039357">
    <property type="entry name" value="SRD5A/TECR"/>
</dbReference>
<sequence length="318" mass="36772">MKMERSVRIQVLSRDGRELFKGGIEVPAEGTIADLKKAIQKRNSKYYPERQRITLPPTPGQAAPASPDATKKLKDCFAAFGIDRPQVVFKDLGPQVSYRTLFCVEYLGPLLIYPLFYFFPALYTVFGRPERTVTHPVQTYALIQWTVHYLKREFETFFVHRFSHATSPLSNVFRNSAHYWTFAFFISYHVNHPWYKPVSETQMWVGFGISVVCQLSNFYCHVILRNLRPADGTSGYQIPSGFLFDYVTCANYTTEVWQWIGFVVATGGGLASYLFLGVAMYFMTGWALQKHKRLNKMFDGKDGRKKYPRRWVIFPPVL</sequence>
<dbReference type="GO" id="GO:0042761">
    <property type="term" value="P:very long-chain fatty acid biosynthetic process"/>
    <property type="evidence" value="ECO:0007669"/>
    <property type="project" value="TreeGrafter"/>
</dbReference>
<feature type="transmembrane region" description="Helical" evidence="9">
    <location>
        <begin position="106"/>
        <end position="126"/>
    </location>
</feature>
<dbReference type="Proteomes" id="UP000822688">
    <property type="component" value="Chromosome 8"/>
</dbReference>
<keyword evidence="5 9" id="KW-1133">Transmembrane helix</keyword>
<feature type="transmembrane region" description="Helical" evidence="9">
    <location>
        <begin position="203"/>
        <end position="224"/>
    </location>
</feature>
<evidence type="ECO:0000256" key="5">
    <source>
        <dbReference type="ARBA" id="ARBA00022989"/>
    </source>
</evidence>
<keyword evidence="8 9" id="KW-0472">Membrane</keyword>
<keyword evidence="4 9" id="KW-0812">Transmembrane</keyword>
<comment type="subcellular location">
    <subcellularLocation>
        <location evidence="1">Membrane</location>
        <topology evidence="1">Multi-pass membrane protein</topology>
    </subcellularLocation>
</comment>
<keyword evidence="6" id="KW-0560">Oxidoreductase</keyword>
<protein>
    <recommendedName>
        <fullName evidence="10">3-oxo-5-alpha-steroid 4-dehydrogenase C-terminal domain-containing protein</fullName>
    </recommendedName>
</protein>
<evidence type="ECO:0000256" key="3">
    <source>
        <dbReference type="ARBA" id="ARBA00022516"/>
    </source>
</evidence>
<evidence type="ECO:0000259" key="10">
    <source>
        <dbReference type="Pfam" id="PF02544"/>
    </source>
</evidence>
<dbReference type="PANTHER" id="PTHR10556">
    <property type="entry name" value="3-OXO-5-ALPHA-STEROID 4-DEHYDROGENASE"/>
    <property type="match status" value="1"/>
</dbReference>
<keyword evidence="7" id="KW-0443">Lipid metabolism</keyword>
<gene>
    <name evidence="11" type="ORF">KC19_8G103400</name>
</gene>
<dbReference type="PANTHER" id="PTHR10556:SF28">
    <property type="entry name" value="VERY-LONG-CHAIN ENOYL-COA REDUCTASE"/>
    <property type="match status" value="1"/>
</dbReference>
<evidence type="ECO:0000256" key="6">
    <source>
        <dbReference type="ARBA" id="ARBA00023002"/>
    </source>
</evidence>
<feature type="domain" description="3-oxo-5-alpha-steroid 4-dehydrogenase C-terminal" evidence="10">
    <location>
        <begin position="166"/>
        <end position="309"/>
    </location>
</feature>
<evidence type="ECO:0000313" key="12">
    <source>
        <dbReference type="Proteomes" id="UP000822688"/>
    </source>
</evidence>
<comment type="similarity">
    <text evidence="2">Belongs to the steroid 5-alpha reductase family.</text>
</comment>
<accession>A0A8T0GZ57</accession>
<evidence type="ECO:0000313" key="11">
    <source>
        <dbReference type="EMBL" id="KAG0564350.1"/>
    </source>
</evidence>
<proteinExistence type="inferred from homology"/>
<evidence type="ECO:0000256" key="4">
    <source>
        <dbReference type="ARBA" id="ARBA00022692"/>
    </source>
</evidence>
<dbReference type="OrthoDB" id="540503at2759"/>
<dbReference type="AlphaFoldDB" id="A0A8T0GZ57"/>
<reference evidence="11" key="1">
    <citation type="submission" date="2020-06" db="EMBL/GenBank/DDBJ databases">
        <title>WGS assembly of Ceratodon purpureus strain R40.</title>
        <authorList>
            <person name="Carey S.B."/>
            <person name="Jenkins J."/>
            <person name="Shu S."/>
            <person name="Lovell J.T."/>
            <person name="Sreedasyam A."/>
            <person name="Maumus F."/>
            <person name="Tiley G.P."/>
            <person name="Fernandez-Pozo N."/>
            <person name="Barry K."/>
            <person name="Chen C."/>
            <person name="Wang M."/>
            <person name="Lipzen A."/>
            <person name="Daum C."/>
            <person name="Saski C.A."/>
            <person name="Payton A.C."/>
            <person name="Mcbreen J.C."/>
            <person name="Conrad R.E."/>
            <person name="Kollar L.M."/>
            <person name="Olsson S."/>
            <person name="Huttunen S."/>
            <person name="Landis J.B."/>
            <person name="Wickett N.J."/>
            <person name="Johnson M.G."/>
            <person name="Rensing S.A."/>
            <person name="Grimwood J."/>
            <person name="Schmutz J."/>
            <person name="Mcdaniel S.F."/>
        </authorList>
    </citation>
    <scope>NUCLEOTIDE SEQUENCE</scope>
    <source>
        <strain evidence="11">R40</strain>
    </source>
</reference>
<feature type="transmembrane region" description="Helical" evidence="9">
    <location>
        <begin position="259"/>
        <end position="288"/>
    </location>
</feature>
<dbReference type="Pfam" id="PF02544">
    <property type="entry name" value="Steroid_dh"/>
    <property type="match status" value="1"/>
</dbReference>
<evidence type="ECO:0000256" key="1">
    <source>
        <dbReference type="ARBA" id="ARBA00004141"/>
    </source>
</evidence>
<organism evidence="11 12">
    <name type="scientific">Ceratodon purpureus</name>
    <name type="common">Fire moss</name>
    <name type="synonym">Dicranum purpureum</name>
    <dbReference type="NCBI Taxonomy" id="3225"/>
    <lineage>
        <taxon>Eukaryota</taxon>
        <taxon>Viridiplantae</taxon>
        <taxon>Streptophyta</taxon>
        <taxon>Embryophyta</taxon>
        <taxon>Bryophyta</taxon>
        <taxon>Bryophytina</taxon>
        <taxon>Bryopsida</taxon>
        <taxon>Dicranidae</taxon>
        <taxon>Pseudoditrichales</taxon>
        <taxon>Ditrichaceae</taxon>
        <taxon>Ceratodon</taxon>
    </lineage>
</organism>
<evidence type="ECO:0000256" key="9">
    <source>
        <dbReference type="SAM" id="Phobius"/>
    </source>
</evidence>
<name>A0A8T0GZ57_CERPU</name>
<comment type="caution">
    <text evidence="11">The sequence shown here is derived from an EMBL/GenBank/DDBJ whole genome shotgun (WGS) entry which is preliminary data.</text>
</comment>
<evidence type="ECO:0000256" key="8">
    <source>
        <dbReference type="ARBA" id="ARBA00023136"/>
    </source>
</evidence>
<dbReference type="EMBL" id="CM026429">
    <property type="protein sequence ID" value="KAG0564350.1"/>
    <property type="molecule type" value="Genomic_DNA"/>
</dbReference>
<dbReference type="Gene3D" id="3.10.20.90">
    <property type="entry name" value="Phosphatidylinositol 3-kinase Catalytic Subunit, Chain A, domain 1"/>
    <property type="match status" value="1"/>
</dbReference>
<dbReference type="InterPro" id="IPR001104">
    <property type="entry name" value="3-oxo-5_a-steroid_4-DH_C"/>
</dbReference>
<dbReference type="GO" id="GO:0016020">
    <property type="term" value="C:membrane"/>
    <property type="evidence" value="ECO:0007669"/>
    <property type="project" value="UniProtKB-SubCell"/>
</dbReference>
<dbReference type="PROSITE" id="PS50244">
    <property type="entry name" value="S5A_REDUCTASE"/>
    <property type="match status" value="1"/>
</dbReference>